<feature type="transmembrane region" description="Helical" evidence="1">
    <location>
        <begin position="63"/>
        <end position="85"/>
    </location>
</feature>
<comment type="caution">
    <text evidence="2">The sequence shown here is derived from an EMBL/GenBank/DDBJ whole genome shotgun (WGS) entry which is preliminary data.</text>
</comment>
<evidence type="ECO:0000313" key="3">
    <source>
        <dbReference type="Proteomes" id="UP000256779"/>
    </source>
</evidence>
<dbReference type="Proteomes" id="UP000256779">
    <property type="component" value="Unassembled WGS sequence"/>
</dbReference>
<proteinExistence type="predicted"/>
<evidence type="ECO:0000256" key="1">
    <source>
        <dbReference type="SAM" id="Phobius"/>
    </source>
</evidence>
<dbReference type="AlphaFoldDB" id="A0A3D9L6B1"/>
<dbReference type="InterPro" id="IPR018688">
    <property type="entry name" value="PpoB2-like"/>
</dbReference>
<keyword evidence="1" id="KW-0812">Transmembrane</keyword>
<feature type="transmembrane region" description="Helical" evidence="1">
    <location>
        <begin position="9"/>
        <end position="28"/>
    </location>
</feature>
<reference evidence="2 3" key="1">
    <citation type="submission" date="2018-07" db="EMBL/GenBank/DDBJ databases">
        <title>Genomic Encyclopedia of Type Strains, Phase IV (KMG-IV): sequencing the most valuable type-strain genomes for metagenomic binning, comparative biology and taxonomic classification.</title>
        <authorList>
            <person name="Goeker M."/>
        </authorList>
    </citation>
    <scope>NUCLEOTIDE SEQUENCE [LARGE SCALE GENOMIC DNA]</scope>
    <source>
        <strain evidence="2 3">DSM 4134</strain>
    </source>
</reference>
<keyword evidence="1" id="KW-1133">Transmembrane helix</keyword>
<keyword evidence="1" id="KW-0472">Membrane</keyword>
<feature type="transmembrane region" description="Helical" evidence="1">
    <location>
        <begin position="97"/>
        <end position="119"/>
    </location>
</feature>
<protein>
    <submittedName>
        <fullName evidence="2">Putative metal-binding integral membrane protein DUF2182</fullName>
    </submittedName>
</protein>
<gene>
    <name evidence="2" type="ORF">C7460_10664</name>
</gene>
<feature type="transmembrane region" description="Helical" evidence="1">
    <location>
        <begin position="125"/>
        <end position="145"/>
    </location>
</feature>
<dbReference type="EMBL" id="QREG01000006">
    <property type="protein sequence ID" value="REE00127.1"/>
    <property type="molecule type" value="Genomic_DNA"/>
</dbReference>
<dbReference type="Pfam" id="PF09948">
    <property type="entry name" value="PpoB2"/>
    <property type="match status" value="1"/>
</dbReference>
<feature type="transmembrane region" description="Helical" evidence="1">
    <location>
        <begin position="173"/>
        <end position="193"/>
    </location>
</feature>
<organism evidence="2 3">
    <name type="scientific">Marinoscillum furvescens DSM 4134</name>
    <dbReference type="NCBI Taxonomy" id="1122208"/>
    <lineage>
        <taxon>Bacteria</taxon>
        <taxon>Pseudomonadati</taxon>
        <taxon>Bacteroidota</taxon>
        <taxon>Cytophagia</taxon>
        <taxon>Cytophagales</taxon>
        <taxon>Reichenbachiellaceae</taxon>
        <taxon>Marinoscillum</taxon>
    </lineage>
</organism>
<name>A0A3D9L6B1_MARFU</name>
<sequence>MIRQLNGRHAISVAVFFISGFCWAALLWPHSPTDSMSICLGTTYKSNTALSSTGPALTPSGPLAGWILMVAAMMLPKLIPHLELIYARSLKRRRVELMVLFTMGYLCPWAGLGWVLYYFSPLLSGFQSVSLAVLFGIVALVWQCTPWKQYCLNKSHHHPAIPTFGPAASRETLYYGLSHGGWCVGSGWVLMLFPLTLPAGHLLAMALLTPVMISEHMTAVRPARWQWPLRLKLWKILTKKGSTRALMTSIKTLKAPWLGPFKT</sequence>
<dbReference type="RefSeq" id="WP_115867654.1">
    <property type="nucleotide sequence ID" value="NZ_QREG01000006.1"/>
</dbReference>
<dbReference type="OrthoDB" id="980055at2"/>
<evidence type="ECO:0000313" key="2">
    <source>
        <dbReference type="EMBL" id="REE00127.1"/>
    </source>
</evidence>
<keyword evidence="3" id="KW-1185">Reference proteome</keyword>
<accession>A0A3D9L6B1</accession>